<comment type="caution">
    <text evidence="2">The sequence shown here is derived from an EMBL/GenBank/DDBJ whole genome shotgun (WGS) entry which is preliminary data.</text>
</comment>
<protein>
    <submittedName>
        <fullName evidence="2">Uncharacterized protein</fullName>
    </submittedName>
</protein>
<organism evidence="2 3">
    <name type="scientific">Peronospora belbahrii</name>
    <dbReference type="NCBI Taxonomy" id="622444"/>
    <lineage>
        <taxon>Eukaryota</taxon>
        <taxon>Sar</taxon>
        <taxon>Stramenopiles</taxon>
        <taxon>Oomycota</taxon>
        <taxon>Peronosporomycetes</taxon>
        <taxon>Peronosporales</taxon>
        <taxon>Peronosporaceae</taxon>
        <taxon>Peronospora</taxon>
    </lineage>
</organism>
<evidence type="ECO:0000313" key="3">
    <source>
        <dbReference type="Proteomes" id="UP001160483"/>
    </source>
</evidence>
<gene>
    <name evidence="2" type="ORF">PBS003_LOCUS436</name>
</gene>
<evidence type="ECO:0000313" key="2">
    <source>
        <dbReference type="EMBL" id="CAH0473550.1"/>
    </source>
</evidence>
<feature type="region of interest" description="Disordered" evidence="1">
    <location>
        <begin position="235"/>
        <end position="266"/>
    </location>
</feature>
<accession>A0AAU9KLY2</accession>
<evidence type="ECO:0000256" key="1">
    <source>
        <dbReference type="SAM" id="MobiDB-lite"/>
    </source>
</evidence>
<sequence>MEPSNAMAVWTQDHVPLTSKLEPITSKLDVASAEKDPGCSWPSKKTDYRRSEMVGVLRGNSELARVQQMQEPKAGGVPRSVLQRLLSIPSAPGSPIHSPRHRCSAASAAIMHSPRAFANSDNSPFEKRESTVEPAPYHWCSQMLPAMECGSYESSSNCSSQSSSSIPIDHYSDRLIPSDDEEDENINEVVMLRQLVALLVKSLEHEKKRRASEQHLMQKKIIELQSLIREYGHENGEMGSVRKASSDQNGLLSTRENEPLENNQTRRWSAPVYDDERGELSSSGFLQKQKDAIEEAAAQPKLTRLRAQLHATVFDSQSETQTLRAQLESAKRSQNKREKELTLETAVKVTALEQKHAAATTQLAQQAANSAAQVGQLEAENLELVACVQVQQEHLKQLGSALGGKQIVDDFR</sequence>
<dbReference type="AlphaFoldDB" id="A0AAU9KLY2"/>
<dbReference type="EMBL" id="CAKKTJ010000086">
    <property type="protein sequence ID" value="CAH0473550.1"/>
    <property type="molecule type" value="Genomic_DNA"/>
</dbReference>
<name>A0AAU9KLY2_9STRA</name>
<dbReference type="Proteomes" id="UP001160483">
    <property type="component" value="Unassembled WGS sequence"/>
</dbReference>
<reference evidence="2" key="1">
    <citation type="submission" date="2021-11" db="EMBL/GenBank/DDBJ databases">
        <authorList>
            <person name="Islam A."/>
            <person name="Islam S."/>
            <person name="Flora M.S."/>
            <person name="Rahman M."/>
            <person name="Ziaur R.M."/>
            <person name="Epstein J.H."/>
            <person name="Hassan M."/>
            <person name="Klassen M."/>
            <person name="Woodard K."/>
            <person name="Webb A."/>
            <person name="Webby R.J."/>
            <person name="El Zowalaty M.E."/>
        </authorList>
    </citation>
    <scope>NUCLEOTIDE SEQUENCE</scope>
    <source>
        <strain evidence="2">Pbs3</strain>
    </source>
</reference>
<proteinExistence type="predicted"/>
<feature type="compositionally biased region" description="Polar residues" evidence="1">
    <location>
        <begin position="246"/>
        <end position="266"/>
    </location>
</feature>